<dbReference type="InterPro" id="IPR014710">
    <property type="entry name" value="RmlC-like_jellyroll"/>
</dbReference>
<keyword evidence="2" id="KW-1185">Reference proteome</keyword>
<sequence length="176" mass="17893">MTLTRLPAAGRAAQPWRNGGGLTREIAAEPGRWRLSLAEIERAGPFSAFPNRRRVLTVVRGAGISLVVDGAATTVGPLAPFAFSGDADVSCGLVDGPVTALNAITAGSASVSVRKPAASVELPAAGLLAIVVIQGIIRVRGQALSQWDALLARDEGPVLAETVGVGAPVLVAVELS</sequence>
<evidence type="ECO:0000313" key="2">
    <source>
        <dbReference type="Proteomes" id="UP000587527"/>
    </source>
</evidence>
<dbReference type="InterPro" id="IPR010282">
    <property type="entry name" value="Uncharacterised_HutD/Ves"/>
</dbReference>
<name>A0A841BMX3_9ACTN</name>
<dbReference type="RefSeq" id="WP_184833903.1">
    <property type="nucleotide sequence ID" value="NZ_JACHMN010000002.1"/>
</dbReference>
<dbReference type="EMBL" id="JACHMN010000002">
    <property type="protein sequence ID" value="MBB5868170.1"/>
    <property type="molecule type" value="Genomic_DNA"/>
</dbReference>
<dbReference type="AlphaFoldDB" id="A0A841BMX3"/>
<gene>
    <name evidence="1" type="ORF">F4553_001549</name>
</gene>
<accession>A0A841BMX3</accession>
<dbReference type="Gene3D" id="2.60.120.10">
    <property type="entry name" value="Jelly Rolls"/>
    <property type="match status" value="1"/>
</dbReference>
<dbReference type="Proteomes" id="UP000587527">
    <property type="component" value="Unassembled WGS sequence"/>
</dbReference>
<organism evidence="1 2">
    <name type="scientific">Allocatelliglobosispora scoriae</name>
    <dbReference type="NCBI Taxonomy" id="643052"/>
    <lineage>
        <taxon>Bacteria</taxon>
        <taxon>Bacillati</taxon>
        <taxon>Actinomycetota</taxon>
        <taxon>Actinomycetes</taxon>
        <taxon>Micromonosporales</taxon>
        <taxon>Micromonosporaceae</taxon>
        <taxon>Allocatelliglobosispora</taxon>
    </lineage>
</organism>
<reference evidence="1 2" key="1">
    <citation type="submission" date="2020-08" db="EMBL/GenBank/DDBJ databases">
        <title>Sequencing the genomes of 1000 actinobacteria strains.</title>
        <authorList>
            <person name="Klenk H.-P."/>
        </authorList>
    </citation>
    <scope>NUCLEOTIDE SEQUENCE [LARGE SCALE GENOMIC DNA]</scope>
    <source>
        <strain evidence="1 2">DSM 45362</strain>
    </source>
</reference>
<dbReference type="PANTHER" id="PTHR37943:SF1">
    <property type="entry name" value="PROTEIN VES"/>
    <property type="match status" value="1"/>
</dbReference>
<evidence type="ECO:0000313" key="1">
    <source>
        <dbReference type="EMBL" id="MBB5868170.1"/>
    </source>
</evidence>
<dbReference type="SUPFAM" id="SSF51182">
    <property type="entry name" value="RmlC-like cupins"/>
    <property type="match status" value="1"/>
</dbReference>
<proteinExistence type="predicted"/>
<dbReference type="PANTHER" id="PTHR37943">
    <property type="entry name" value="PROTEIN VES"/>
    <property type="match status" value="1"/>
</dbReference>
<comment type="caution">
    <text evidence="1">The sequence shown here is derived from an EMBL/GenBank/DDBJ whole genome shotgun (WGS) entry which is preliminary data.</text>
</comment>
<dbReference type="InterPro" id="IPR011051">
    <property type="entry name" value="RmlC_Cupin_sf"/>
</dbReference>
<dbReference type="CDD" id="cd20293">
    <property type="entry name" value="cupin_HutD_N"/>
    <property type="match status" value="1"/>
</dbReference>
<dbReference type="Pfam" id="PF05962">
    <property type="entry name" value="HutD"/>
    <property type="match status" value="1"/>
</dbReference>
<protein>
    <submittedName>
        <fullName evidence="1">Environmental stress-induced protein Ves</fullName>
    </submittedName>
</protein>